<dbReference type="SUPFAM" id="SSF56672">
    <property type="entry name" value="DNA/RNA polymerases"/>
    <property type="match status" value="2"/>
</dbReference>
<dbReference type="Pfam" id="PF07727">
    <property type="entry name" value="RVT_2"/>
    <property type="match status" value="2"/>
</dbReference>
<reference evidence="2" key="1">
    <citation type="journal article" date="2022" name="Int. J. Mol. Sci.">
        <title>Draft Genome of Tanacetum Coccineum: Genomic Comparison of Closely Related Tanacetum-Family Plants.</title>
        <authorList>
            <person name="Yamashiro T."/>
            <person name="Shiraishi A."/>
            <person name="Nakayama K."/>
            <person name="Satake H."/>
        </authorList>
    </citation>
    <scope>NUCLEOTIDE SEQUENCE</scope>
</reference>
<dbReference type="Proteomes" id="UP001151760">
    <property type="component" value="Unassembled WGS sequence"/>
</dbReference>
<name>A0ABQ4ZP88_9ASTR</name>
<evidence type="ECO:0000313" key="2">
    <source>
        <dbReference type="EMBL" id="GJS91326.1"/>
    </source>
</evidence>
<feature type="domain" description="Reverse transcriptase Ty1/copia-type" evidence="1">
    <location>
        <begin position="220"/>
        <end position="293"/>
    </location>
</feature>
<comment type="caution">
    <text evidence="2">The sequence shown here is derived from an EMBL/GenBank/DDBJ whole genome shotgun (WGS) entry which is preliminary data.</text>
</comment>
<dbReference type="PANTHER" id="PTHR11439:SF509">
    <property type="entry name" value="RNA-DIRECTED DNA POLYMERASE"/>
    <property type="match status" value="1"/>
</dbReference>
<evidence type="ECO:0000313" key="3">
    <source>
        <dbReference type="Proteomes" id="UP001151760"/>
    </source>
</evidence>
<dbReference type="EMBL" id="BQNB010011496">
    <property type="protein sequence ID" value="GJS91326.1"/>
    <property type="molecule type" value="Genomic_DNA"/>
</dbReference>
<organism evidence="2 3">
    <name type="scientific">Tanacetum coccineum</name>
    <dbReference type="NCBI Taxonomy" id="301880"/>
    <lineage>
        <taxon>Eukaryota</taxon>
        <taxon>Viridiplantae</taxon>
        <taxon>Streptophyta</taxon>
        <taxon>Embryophyta</taxon>
        <taxon>Tracheophyta</taxon>
        <taxon>Spermatophyta</taxon>
        <taxon>Magnoliopsida</taxon>
        <taxon>eudicotyledons</taxon>
        <taxon>Gunneridae</taxon>
        <taxon>Pentapetalae</taxon>
        <taxon>asterids</taxon>
        <taxon>campanulids</taxon>
        <taxon>Asterales</taxon>
        <taxon>Asteraceae</taxon>
        <taxon>Asteroideae</taxon>
        <taxon>Anthemideae</taxon>
        <taxon>Anthemidinae</taxon>
        <taxon>Tanacetum</taxon>
    </lineage>
</organism>
<sequence length="632" mass="72369">MAANTTLVSSPLMEETLPNDQLDLFLLEPIEGYQPSLNEVRSINMWDEEEEKGNDKQCKLQRNQDDHIMPYLGSEKSSWEFCHNKNPTLFVESTVAEEKLILKLKELPSHLEYAFLEGEAKFPIIISSLLSNEEINHFCRLNPNVRDVVKDEIVKILDVRLIYAISDSPWISPVHVVTKKGGKGLVTKMSSRDKAMRKPRAKGSLCKWYKYPTSSLDEVKRDEIGGVLKNKARLVPKGFRQEEGIDFEESFAPVARIEAIRIFIANAVNKNMTIYQMNVKTAFLNDVLREEVYAPRAWYDMLSKFLLSQEFSKGAVDPTLFTRKEGKDILLVQIYIDDIIFDSTNPALCDMFANIMSFKFKMSMMGKMSFFLGLQISQSPRGIFINQSKYALEIIKKYGMESSDSVDTPMVERTKLDEDLQGIPVDPTRHRSMIGSLMYLKSSRPDLVFAVCMCARYQAKPTEKHLHLVKRVFRYLKGTINIGLWYSKDTSIALTAYADANHVGCQDTRRSTSGSAQFLGDRLVRWSSKKHKSTAISSTEAEYIALSGCCALWMRSQLTDYGSKHIDVRYHFIKEQVENGVVELYFVRTEYELADIFTKALSRERFEFLISQLGMKSMSQETLKSLAEEEEE</sequence>
<accession>A0ABQ4ZP88</accession>
<keyword evidence="3" id="KW-1185">Reference proteome</keyword>
<dbReference type="InterPro" id="IPR013103">
    <property type="entry name" value="RVT_2"/>
</dbReference>
<proteinExistence type="predicted"/>
<dbReference type="Gene3D" id="3.10.10.10">
    <property type="entry name" value="HIV Type 1 Reverse Transcriptase, subunit A, domain 1"/>
    <property type="match status" value="1"/>
</dbReference>
<protein>
    <submittedName>
        <fullName evidence="2">Retrovirus-related pol polyprotein from transposon TNT 1-94</fullName>
    </submittedName>
</protein>
<dbReference type="InterPro" id="IPR043502">
    <property type="entry name" value="DNA/RNA_pol_sf"/>
</dbReference>
<feature type="domain" description="Reverse transcriptase Ty1/copia-type" evidence="1">
    <location>
        <begin position="294"/>
        <end position="411"/>
    </location>
</feature>
<evidence type="ECO:0000259" key="1">
    <source>
        <dbReference type="Pfam" id="PF07727"/>
    </source>
</evidence>
<dbReference type="CDD" id="cd09272">
    <property type="entry name" value="RNase_HI_RT_Ty1"/>
    <property type="match status" value="1"/>
</dbReference>
<dbReference type="PANTHER" id="PTHR11439">
    <property type="entry name" value="GAG-POL-RELATED RETROTRANSPOSON"/>
    <property type="match status" value="1"/>
</dbReference>
<reference evidence="2" key="2">
    <citation type="submission" date="2022-01" db="EMBL/GenBank/DDBJ databases">
        <authorList>
            <person name="Yamashiro T."/>
            <person name="Shiraishi A."/>
            <person name="Satake H."/>
            <person name="Nakayama K."/>
        </authorList>
    </citation>
    <scope>NUCLEOTIDE SEQUENCE</scope>
</reference>
<gene>
    <name evidence="2" type="ORF">Tco_0773962</name>
</gene>